<gene>
    <name evidence="1" type="ORF">F8S09_05340</name>
</gene>
<sequence>MTIVTTADHPHLHTQAGEAFRERWPEFIFHDPVPARLMPQVHSSFPDYNVLLLEGERALAGGWGVTFAWDGTFADLPDGYGGALVRAVTGRETGTRPNTLCFMAASVAVGADRRGLAAEVLGALTGRARAAGLTHVVAPLRPTWKHRYPQVPMAEYARWQRGDGLSIDPWIRTHQRLGATILGPAPRSMVIEGRVADWEAWTEMVFPVTGLYFVPDALGWVHIDREEDRGLYVEENLWVQHPALTGPAR</sequence>
<organism evidence="1 2">
    <name type="scientific">Deinococcus terrestris</name>
    <dbReference type="NCBI Taxonomy" id="2651870"/>
    <lineage>
        <taxon>Bacteria</taxon>
        <taxon>Thermotogati</taxon>
        <taxon>Deinococcota</taxon>
        <taxon>Deinococci</taxon>
        <taxon>Deinococcales</taxon>
        <taxon>Deinococcaceae</taxon>
        <taxon>Deinococcus</taxon>
    </lineage>
</organism>
<accession>A0A7X1NUM9</accession>
<keyword evidence="2" id="KW-1185">Reference proteome</keyword>
<protein>
    <recommendedName>
        <fullName evidence="3">GNAT family N-acetyltransferase</fullName>
    </recommendedName>
</protein>
<comment type="caution">
    <text evidence="1">The sequence shown here is derived from an EMBL/GenBank/DDBJ whole genome shotgun (WGS) entry which is preliminary data.</text>
</comment>
<dbReference type="Proteomes" id="UP000484842">
    <property type="component" value="Unassembled WGS sequence"/>
</dbReference>
<dbReference type="AlphaFoldDB" id="A0A7X1NUM9"/>
<evidence type="ECO:0000313" key="1">
    <source>
        <dbReference type="EMBL" id="MPY66122.1"/>
    </source>
</evidence>
<proteinExistence type="predicted"/>
<reference evidence="1 2" key="1">
    <citation type="submission" date="2019-10" db="EMBL/GenBank/DDBJ databases">
        <title>Deinococcus sp. isolated from soil.</title>
        <authorList>
            <person name="Li Y."/>
            <person name="Wang J."/>
        </authorList>
    </citation>
    <scope>NUCLEOTIDE SEQUENCE [LARGE SCALE GENOMIC DNA]</scope>
    <source>
        <strain evidence="1 2">SDU3-2</strain>
    </source>
</reference>
<dbReference type="EMBL" id="WBSL01000001">
    <property type="protein sequence ID" value="MPY66122.1"/>
    <property type="molecule type" value="Genomic_DNA"/>
</dbReference>
<evidence type="ECO:0008006" key="3">
    <source>
        <dbReference type="Google" id="ProtNLM"/>
    </source>
</evidence>
<evidence type="ECO:0000313" key="2">
    <source>
        <dbReference type="Proteomes" id="UP000484842"/>
    </source>
</evidence>
<name>A0A7X1NUM9_9DEIO</name>
<dbReference type="RefSeq" id="WP_152869524.1">
    <property type="nucleotide sequence ID" value="NZ_WBSL01000001.1"/>
</dbReference>
<dbReference type="Gene3D" id="3.40.630.30">
    <property type="match status" value="1"/>
</dbReference>